<organism evidence="1 2">
    <name type="scientific">Ixodes persulcatus</name>
    <name type="common">Taiga tick</name>
    <dbReference type="NCBI Taxonomy" id="34615"/>
    <lineage>
        <taxon>Eukaryota</taxon>
        <taxon>Metazoa</taxon>
        <taxon>Ecdysozoa</taxon>
        <taxon>Arthropoda</taxon>
        <taxon>Chelicerata</taxon>
        <taxon>Arachnida</taxon>
        <taxon>Acari</taxon>
        <taxon>Parasitiformes</taxon>
        <taxon>Ixodida</taxon>
        <taxon>Ixodoidea</taxon>
        <taxon>Ixodidae</taxon>
        <taxon>Ixodinae</taxon>
        <taxon>Ixodes</taxon>
    </lineage>
</organism>
<keyword evidence="2" id="KW-1185">Reference proteome</keyword>
<dbReference type="EMBL" id="JABSTQ010009215">
    <property type="protein sequence ID" value="KAG0431536.1"/>
    <property type="molecule type" value="Genomic_DNA"/>
</dbReference>
<evidence type="ECO:0000313" key="2">
    <source>
        <dbReference type="Proteomes" id="UP000805193"/>
    </source>
</evidence>
<protein>
    <submittedName>
        <fullName evidence="1">Uncharacterized protein</fullName>
    </submittedName>
</protein>
<sequence length="1026" mass="115920">MAITTPPFLPQRSLKELHVTSILQVQLGNPHLEIVAARRMGRSKAILVTVGGNEVPSYLCYGPIICQFYEYRERKQACTSCRQMGHRADTCPQGESKLCPNCGVEHELPPIVDGKRAYTCTPICVICGGKHFTGSKECNKRYVPRQKVKPREDCRHRSPSGEFRARSVSLAIMERKLAETQQQLTHALETIQQLSEQNTALKSQVDTLKGQGPVQSQPPSQEEPAEEVRRRKKARCPDSPEEDKTLTAITELAKAVNSRFQQLDEHLTERFQKMEERSQQWNGGGLGTKINALRMHLFSSETQPDVIAIQESSENCKIPGYTRYEQSNGNIKRPIHTFVRRDIPVKQHDVTLQGRNGLVVVELLPKKKKELSTVICNTYSSPKEHGTDVAEVFPTASSIAAGGPVVVLGDFNAPCIGWGYRHDTSKGKAIERQASLCSMVLLNDLTHPTRCGNSITRDTNPDLTYAANVSGATWSNTLETLGSDHYILEIRVDTCIAAPRGVTICLLTDWDKFRDRRRDRGPIDSLGEWIKQLNDDQRAVTREVTNPTQAKSVDTKLAHMLEAYASLHRRWKTTGKSNRKLRRRLALLFRDIEQQAAYLVEQQWTQMCDGLKGQLHTRSPWSLFRHLLNPDESKLEHNKALIRLLRELPGDEASICSELRERYLDAPPLQVSPSQRYEGDPNPTIDRPIEEAEPDWRRAVVVKPLPRNMSTTHHKQRREARARALQRLQEDDPRAFHVDASPYPDRSKCYVAAVHNISGSYTATIKACDIHEAEEAAIAIGLLAASRTGSSGTVTTDSKTAATSFLYGRIGSPARKILRSFRTPRDKNSRYHVVWVPAHAGHEGNEAAHSLASRVATSRDCEEEGGREFSLGEHSYAAPATEEAPTRFCDATRVERKRRRVLPPPHPELNHLQARRWRQLQTLAIQTPRFLRRVHPLLFDGSCTRCCGSVDPPPDGTIGHMFWSCPKFQPPQELQRHLDDRGEDIVPHWTSLLQSDELRIQLLLIDRTEQVVRDLQDELRKRRAQL</sequence>
<comment type="caution">
    <text evidence="1">The sequence shown here is derived from an EMBL/GenBank/DDBJ whole genome shotgun (WGS) entry which is preliminary data.</text>
</comment>
<reference evidence="1 2" key="1">
    <citation type="journal article" date="2020" name="Cell">
        <title>Large-Scale Comparative Analyses of Tick Genomes Elucidate Their Genetic Diversity and Vector Capacities.</title>
        <authorList>
            <consortium name="Tick Genome and Microbiome Consortium (TIGMIC)"/>
            <person name="Jia N."/>
            <person name="Wang J."/>
            <person name="Shi W."/>
            <person name="Du L."/>
            <person name="Sun Y."/>
            <person name="Zhan W."/>
            <person name="Jiang J.F."/>
            <person name="Wang Q."/>
            <person name="Zhang B."/>
            <person name="Ji P."/>
            <person name="Bell-Sakyi L."/>
            <person name="Cui X.M."/>
            <person name="Yuan T.T."/>
            <person name="Jiang B.G."/>
            <person name="Yang W.F."/>
            <person name="Lam T.T."/>
            <person name="Chang Q.C."/>
            <person name="Ding S.J."/>
            <person name="Wang X.J."/>
            <person name="Zhu J.G."/>
            <person name="Ruan X.D."/>
            <person name="Zhao L."/>
            <person name="Wei J.T."/>
            <person name="Ye R.Z."/>
            <person name="Que T.C."/>
            <person name="Du C.H."/>
            <person name="Zhou Y.H."/>
            <person name="Cheng J.X."/>
            <person name="Dai P.F."/>
            <person name="Guo W.B."/>
            <person name="Han X.H."/>
            <person name="Huang E.J."/>
            <person name="Li L.F."/>
            <person name="Wei W."/>
            <person name="Gao Y.C."/>
            <person name="Liu J.Z."/>
            <person name="Shao H.Z."/>
            <person name="Wang X."/>
            <person name="Wang C.C."/>
            <person name="Yang T.C."/>
            <person name="Huo Q.B."/>
            <person name="Li W."/>
            <person name="Chen H.Y."/>
            <person name="Chen S.E."/>
            <person name="Zhou L.G."/>
            <person name="Ni X.B."/>
            <person name="Tian J.H."/>
            <person name="Sheng Y."/>
            <person name="Liu T."/>
            <person name="Pan Y.S."/>
            <person name="Xia L.Y."/>
            <person name="Li J."/>
            <person name="Zhao F."/>
            <person name="Cao W.C."/>
        </authorList>
    </citation>
    <scope>NUCLEOTIDE SEQUENCE [LARGE SCALE GENOMIC DNA]</scope>
    <source>
        <strain evidence="1">Iper-2018</strain>
    </source>
</reference>
<gene>
    <name evidence="1" type="ORF">HPB47_021681</name>
</gene>
<proteinExistence type="predicted"/>
<name>A0AC60QBZ2_IXOPE</name>
<accession>A0AC60QBZ2</accession>
<evidence type="ECO:0000313" key="1">
    <source>
        <dbReference type="EMBL" id="KAG0431536.1"/>
    </source>
</evidence>
<dbReference type="Proteomes" id="UP000805193">
    <property type="component" value="Unassembled WGS sequence"/>
</dbReference>